<protein>
    <recommendedName>
        <fullName evidence="2">Rab GDP dissociation inhibitor</fullName>
    </recommendedName>
</protein>
<dbReference type="AlphaFoldDB" id="A0A8J5XPQ7"/>
<dbReference type="Pfam" id="PF00996">
    <property type="entry name" value="GDI"/>
    <property type="match status" value="1"/>
</dbReference>
<dbReference type="OMA" id="FETKAKM"/>
<comment type="similarity">
    <text evidence="1 2">Belongs to the Rab GDI family.</text>
</comment>
<dbReference type="PANTHER" id="PTHR11787">
    <property type="entry name" value="RAB GDP-DISSOCIATION INHIBITOR"/>
    <property type="match status" value="1"/>
</dbReference>
<dbReference type="GO" id="GO:0005737">
    <property type="term" value="C:cytoplasm"/>
    <property type="evidence" value="ECO:0007669"/>
    <property type="project" value="TreeGrafter"/>
</dbReference>
<gene>
    <name evidence="3" type="ORF">KFE25_006856</name>
</gene>
<dbReference type="Gene3D" id="3.30.519.10">
    <property type="entry name" value="Guanine Nucleotide Dissociation Inhibitor, domain 2"/>
    <property type="match status" value="1"/>
</dbReference>
<organism evidence="3 4">
    <name type="scientific">Diacronema lutheri</name>
    <name type="common">Unicellular marine alga</name>
    <name type="synonym">Monochrysis lutheri</name>
    <dbReference type="NCBI Taxonomy" id="2081491"/>
    <lineage>
        <taxon>Eukaryota</taxon>
        <taxon>Haptista</taxon>
        <taxon>Haptophyta</taxon>
        <taxon>Pavlovophyceae</taxon>
        <taxon>Pavlovales</taxon>
        <taxon>Pavlovaceae</taxon>
        <taxon>Diacronema</taxon>
    </lineage>
</organism>
<sequence>MALARPGRTPDRSESRAAMDDEYDVIVLGTGMKDTLLSGLMSVAGKKVLHMDRNSYYGGESASLNLNQMFEKYGNGEKPPAELGSSRDYNIDLIPKFMMASGKLVRMLLYSKTTHYLEFKQIDGSFVYNKGKVHKVPVTETEALASGLMGLWEKRRFRNFLIYVQEYDAANASTHKGRDLSRLSSADLIKDFGLQQETVDFIGHAIALNHNDEYLTKPAAELVKRCQLYSLSLAQYGKSPYIYPLYGLGELPQAFSRLSAVHGGVYMLNKKVDKIEYDESGRVCGVTSEGETAKCKMVIGDPSYFLADGKVKQVGQVIRMVCIMSHPVPNTNNSDSCQIIIPQSQVGRQNDIYITCLGASNSVAPAGKYIVIVSSTVETAEPVKELSPALKLLGKPDKIFALLNNVYVPANDFAKDGCFITSSFDASSHFESSVNDVLAVYEQIMSTLPPEERKLIDLDHLPAQE</sequence>
<dbReference type="GO" id="GO:0015031">
    <property type="term" value="P:protein transport"/>
    <property type="evidence" value="ECO:0007669"/>
    <property type="project" value="InterPro"/>
</dbReference>
<dbReference type="Proteomes" id="UP000751190">
    <property type="component" value="Unassembled WGS sequence"/>
</dbReference>
<dbReference type="InterPro" id="IPR036188">
    <property type="entry name" value="FAD/NAD-bd_sf"/>
</dbReference>
<dbReference type="PRINTS" id="PR00892">
    <property type="entry name" value="RABGDI"/>
</dbReference>
<dbReference type="PRINTS" id="PR00891">
    <property type="entry name" value="RABGDIREP"/>
</dbReference>
<evidence type="ECO:0000313" key="4">
    <source>
        <dbReference type="Proteomes" id="UP000751190"/>
    </source>
</evidence>
<evidence type="ECO:0000313" key="3">
    <source>
        <dbReference type="EMBL" id="KAG8467804.1"/>
    </source>
</evidence>
<dbReference type="Gene3D" id="1.10.405.10">
    <property type="entry name" value="Guanine Nucleotide Dissociation Inhibitor, domain 1"/>
    <property type="match status" value="1"/>
</dbReference>
<evidence type="ECO:0000256" key="2">
    <source>
        <dbReference type="RuleBase" id="RU363124"/>
    </source>
</evidence>
<evidence type="ECO:0000256" key="1">
    <source>
        <dbReference type="ARBA" id="ARBA00005593"/>
    </source>
</evidence>
<dbReference type="GO" id="GO:0005093">
    <property type="term" value="F:Rab GDP-dissociation inhibitor activity"/>
    <property type="evidence" value="ECO:0007669"/>
    <property type="project" value="InterPro"/>
</dbReference>
<dbReference type="Gene3D" id="3.50.50.60">
    <property type="entry name" value="FAD/NAD(P)-binding domain"/>
    <property type="match status" value="1"/>
</dbReference>
<dbReference type="InterPro" id="IPR018203">
    <property type="entry name" value="GDP_dissociation_inhibitor"/>
</dbReference>
<dbReference type="FunFam" id="1.10.405.10:FF:000001">
    <property type="entry name" value="Rab GDP dissociation inhibitor"/>
    <property type="match status" value="1"/>
</dbReference>
<accession>A0A8J5XPQ7</accession>
<dbReference type="PANTHER" id="PTHR11787:SF8">
    <property type="entry name" value="RAB GDP DISSOCIATION INHIBITOR"/>
    <property type="match status" value="1"/>
</dbReference>
<comment type="caution">
    <text evidence="3">The sequence shown here is derived from an EMBL/GenBank/DDBJ whole genome shotgun (WGS) entry which is preliminary data.</text>
</comment>
<proteinExistence type="inferred from homology"/>
<dbReference type="GO" id="GO:0016192">
    <property type="term" value="P:vesicle-mediated transport"/>
    <property type="evidence" value="ECO:0007669"/>
    <property type="project" value="TreeGrafter"/>
</dbReference>
<dbReference type="InterPro" id="IPR000806">
    <property type="entry name" value="RabGDI"/>
</dbReference>
<dbReference type="SUPFAM" id="SSF51905">
    <property type="entry name" value="FAD/NAD(P)-binding domain"/>
    <property type="match status" value="2"/>
</dbReference>
<keyword evidence="4" id="KW-1185">Reference proteome</keyword>
<reference evidence="3" key="1">
    <citation type="submission" date="2021-05" db="EMBL/GenBank/DDBJ databases">
        <title>The genome of the haptophyte Pavlova lutheri (Diacronema luteri, Pavlovales) - a model for lipid biosynthesis in eukaryotic algae.</title>
        <authorList>
            <person name="Hulatt C.J."/>
            <person name="Posewitz M.C."/>
        </authorList>
    </citation>
    <scope>NUCLEOTIDE SEQUENCE</scope>
    <source>
        <strain evidence="3">NIVA-4/92</strain>
    </source>
</reference>
<dbReference type="GO" id="GO:0007264">
    <property type="term" value="P:small GTPase-mediated signal transduction"/>
    <property type="evidence" value="ECO:0007669"/>
    <property type="project" value="InterPro"/>
</dbReference>
<name>A0A8J5XPQ7_DIALT</name>
<dbReference type="EMBL" id="JAGTXO010000005">
    <property type="protein sequence ID" value="KAG8467804.1"/>
    <property type="molecule type" value="Genomic_DNA"/>
</dbReference>
<dbReference type="OrthoDB" id="9446342at2759"/>